<dbReference type="InterPro" id="IPR020006">
    <property type="entry name" value="FlhF"/>
</dbReference>
<comment type="caution">
    <text evidence="15">The sequence shown here is derived from an EMBL/GenBank/DDBJ whole genome shotgun (WGS) entry which is preliminary data.</text>
</comment>
<evidence type="ECO:0000256" key="1">
    <source>
        <dbReference type="ARBA" id="ARBA00004413"/>
    </source>
</evidence>
<keyword evidence="11" id="KW-1006">Bacterial flagellum protein export</keyword>
<keyword evidence="15" id="KW-0969">Cilium</keyword>
<dbReference type="InterPro" id="IPR047040">
    <property type="entry name" value="FlhF__GTPase_dom"/>
</dbReference>
<gene>
    <name evidence="15" type="primary">flhF</name>
    <name evidence="15" type="ORF">P4447_14705</name>
</gene>
<sequence>MKTKKIVAESMPIALKMVRQQLGEDAIIVNTKVIKTGGLFGFFAQQKYEVTAYSVEKDGVTNEHKFSLKNQERTLQTFQNESQKEFGTVDSGNNTAVFHKQPQKLYQYYSKETAPKEKPAASYSVSLKNENLLLEELQQMRKMMMTFIIGDTGRSSLPPSFLKWINHLKRQGVSEEVIEHIVDRILTKYESKNNLDDQLMENEIRSIIVRILEKRIPESITVRNQVRMINLIGPTGVGKTTTIAKLATEQVLKQKRKVAMITTDVYRIAAVEQLKTYAGILGVPVEVVRSANELEVALKKLETYDLIYMDTTGRNYKDDEYRLSIMEYLNLPIVSDNYLVLSLTTKYEDLQLLLDEFSESKVNRLILTKFDETTSYGSILNIAFHYPYQLTYMTNGQSVPEDIAAIDAELIAGYLIGGE</sequence>
<dbReference type="Gene3D" id="3.40.50.300">
    <property type="entry name" value="P-loop containing nucleotide triphosphate hydrolases"/>
    <property type="match status" value="1"/>
</dbReference>
<evidence type="ECO:0000256" key="11">
    <source>
        <dbReference type="ARBA" id="ARBA00023225"/>
    </source>
</evidence>
<keyword evidence="7" id="KW-1005">Bacterial flagellum biogenesis</keyword>
<evidence type="ECO:0000256" key="7">
    <source>
        <dbReference type="ARBA" id="ARBA00022795"/>
    </source>
</evidence>
<dbReference type="Gene3D" id="1.20.120.1380">
    <property type="entry name" value="Flagellar FlhF biosynthesis protein, N domain"/>
    <property type="match status" value="1"/>
</dbReference>
<reference evidence="15 16" key="1">
    <citation type="submission" date="2023-03" db="EMBL/GenBank/DDBJ databases">
        <title>Bacillus Genome Sequencing.</title>
        <authorList>
            <person name="Dunlap C."/>
        </authorList>
    </citation>
    <scope>NUCLEOTIDE SEQUENCE [LARGE SCALE GENOMIC DNA]</scope>
    <source>
        <strain evidence="15 16">B-14544</strain>
    </source>
</reference>
<evidence type="ECO:0000256" key="10">
    <source>
        <dbReference type="ARBA" id="ARBA00023136"/>
    </source>
</evidence>
<evidence type="ECO:0000256" key="4">
    <source>
        <dbReference type="ARBA" id="ARBA00022448"/>
    </source>
</evidence>
<dbReference type="PANTHER" id="PTHR43134">
    <property type="entry name" value="SIGNAL RECOGNITION PARTICLE RECEPTOR SUBUNIT ALPHA"/>
    <property type="match status" value="1"/>
</dbReference>
<dbReference type="InterPro" id="IPR027417">
    <property type="entry name" value="P-loop_NTPase"/>
</dbReference>
<proteinExistence type="inferred from homology"/>
<keyword evidence="6" id="KW-0547">Nucleotide-binding</keyword>
<name>A0ABU6NCC6_9BACI</name>
<comment type="function">
    <text evidence="12">Necessary for flagellar biosynthesis. May be involved in translocation of the flagellum.</text>
</comment>
<dbReference type="Proteomes" id="UP001330749">
    <property type="component" value="Unassembled WGS sequence"/>
</dbReference>
<dbReference type="NCBIfam" id="TIGR03499">
    <property type="entry name" value="FlhF"/>
    <property type="match status" value="1"/>
</dbReference>
<keyword evidence="8" id="KW-0653">Protein transport</keyword>
<dbReference type="Pfam" id="PF00448">
    <property type="entry name" value="SRP54"/>
    <property type="match status" value="1"/>
</dbReference>
<evidence type="ECO:0000256" key="8">
    <source>
        <dbReference type="ARBA" id="ARBA00022927"/>
    </source>
</evidence>
<evidence type="ECO:0000256" key="13">
    <source>
        <dbReference type="NCBIfam" id="TIGR03499"/>
    </source>
</evidence>
<dbReference type="SMART" id="SM00962">
    <property type="entry name" value="SRP54"/>
    <property type="match status" value="1"/>
</dbReference>
<evidence type="ECO:0000256" key="2">
    <source>
        <dbReference type="ARBA" id="ARBA00008531"/>
    </source>
</evidence>
<evidence type="ECO:0000256" key="9">
    <source>
        <dbReference type="ARBA" id="ARBA00023134"/>
    </source>
</evidence>
<comment type="similarity">
    <text evidence="2">Belongs to the GTP-binding SRP family.</text>
</comment>
<keyword evidence="15" id="KW-0282">Flagellum</keyword>
<protein>
    <recommendedName>
        <fullName evidence="3 13">Flagellar biosynthesis protein FlhF</fullName>
    </recommendedName>
</protein>
<dbReference type="CDD" id="cd17873">
    <property type="entry name" value="FlhF"/>
    <property type="match status" value="1"/>
</dbReference>
<dbReference type="PANTHER" id="PTHR43134:SF3">
    <property type="entry name" value="FLAGELLAR BIOSYNTHESIS PROTEIN FLHF"/>
    <property type="match status" value="1"/>
</dbReference>
<keyword evidence="10" id="KW-0472">Membrane</keyword>
<organism evidence="15 16">
    <name type="scientific">Bacillus xiapuensis</name>
    <dbReference type="NCBI Taxonomy" id="2014075"/>
    <lineage>
        <taxon>Bacteria</taxon>
        <taxon>Bacillati</taxon>
        <taxon>Bacillota</taxon>
        <taxon>Bacilli</taxon>
        <taxon>Bacillales</taxon>
        <taxon>Bacillaceae</taxon>
        <taxon>Bacillus</taxon>
    </lineage>
</organism>
<evidence type="ECO:0000256" key="5">
    <source>
        <dbReference type="ARBA" id="ARBA00022475"/>
    </source>
</evidence>
<dbReference type="SUPFAM" id="SSF52540">
    <property type="entry name" value="P-loop containing nucleoside triphosphate hydrolases"/>
    <property type="match status" value="1"/>
</dbReference>
<keyword evidence="9" id="KW-0342">GTP-binding</keyword>
<feature type="domain" description="SRP54-type proteins GTP-binding" evidence="14">
    <location>
        <begin position="226"/>
        <end position="417"/>
    </location>
</feature>
<evidence type="ECO:0000256" key="6">
    <source>
        <dbReference type="ARBA" id="ARBA00022741"/>
    </source>
</evidence>
<keyword evidence="5" id="KW-1003">Cell membrane</keyword>
<evidence type="ECO:0000256" key="12">
    <source>
        <dbReference type="ARBA" id="ARBA00025337"/>
    </source>
</evidence>
<evidence type="ECO:0000256" key="3">
    <source>
        <dbReference type="ARBA" id="ARBA00014919"/>
    </source>
</evidence>
<comment type="subcellular location">
    <subcellularLocation>
        <location evidence="1">Cell membrane</location>
        <topology evidence="1">Peripheral membrane protein</topology>
        <orientation evidence="1">Cytoplasmic side</orientation>
    </subcellularLocation>
</comment>
<dbReference type="InterPro" id="IPR000897">
    <property type="entry name" value="SRP54_GTPase_dom"/>
</dbReference>
<dbReference type="RefSeq" id="WP_327968736.1">
    <property type="nucleotide sequence ID" value="NZ_JARMQG010000205.1"/>
</dbReference>
<keyword evidence="4" id="KW-0813">Transport</keyword>
<evidence type="ECO:0000313" key="16">
    <source>
        <dbReference type="Proteomes" id="UP001330749"/>
    </source>
</evidence>
<accession>A0ABU6NCC6</accession>
<evidence type="ECO:0000259" key="14">
    <source>
        <dbReference type="SMART" id="SM00962"/>
    </source>
</evidence>
<keyword evidence="16" id="KW-1185">Reference proteome</keyword>
<evidence type="ECO:0000313" key="15">
    <source>
        <dbReference type="EMBL" id="MED3563674.1"/>
    </source>
</evidence>
<keyword evidence="15" id="KW-0966">Cell projection</keyword>
<dbReference type="EMBL" id="JARMQG010000205">
    <property type="protein sequence ID" value="MED3563674.1"/>
    <property type="molecule type" value="Genomic_DNA"/>
</dbReference>